<feature type="region of interest" description="Disordered" evidence="1">
    <location>
        <begin position="1"/>
        <end position="24"/>
    </location>
</feature>
<organism evidence="3 4">
    <name type="scientific">Gordonia namibiensis NBRC 108229</name>
    <dbReference type="NCBI Taxonomy" id="1208314"/>
    <lineage>
        <taxon>Bacteria</taxon>
        <taxon>Bacillati</taxon>
        <taxon>Actinomycetota</taxon>
        <taxon>Actinomycetes</taxon>
        <taxon>Mycobacteriales</taxon>
        <taxon>Gordoniaceae</taxon>
        <taxon>Gordonia</taxon>
    </lineage>
</organism>
<keyword evidence="2" id="KW-0472">Membrane</keyword>
<evidence type="ECO:0000256" key="2">
    <source>
        <dbReference type="SAM" id="Phobius"/>
    </source>
</evidence>
<accession>K6VSM6</accession>
<keyword evidence="2" id="KW-0812">Transmembrane</keyword>
<evidence type="ECO:0000313" key="3">
    <source>
        <dbReference type="EMBL" id="GAB99228.1"/>
    </source>
</evidence>
<dbReference type="Proteomes" id="UP000035058">
    <property type="component" value="Unassembled WGS sequence"/>
</dbReference>
<reference evidence="3 4" key="1">
    <citation type="submission" date="2012-08" db="EMBL/GenBank/DDBJ databases">
        <title>Whole genome shotgun sequence of Gordonia namibiensis NBRC 108229.</title>
        <authorList>
            <person name="Isaki-Nakamura S."/>
            <person name="Hosoyama A."/>
            <person name="Tsuchikane K."/>
            <person name="Katsumata H."/>
            <person name="Baba S."/>
            <person name="Yamazaki S."/>
            <person name="Fujita N."/>
        </authorList>
    </citation>
    <scope>NUCLEOTIDE SEQUENCE [LARGE SCALE GENOMIC DNA]</scope>
    <source>
        <strain evidence="3 4">NBRC 108229</strain>
    </source>
</reference>
<dbReference type="RefSeq" id="WP_006865496.1">
    <property type="nucleotide sequence ID" value="NZ_BAHE01000008.1"/>
</dbReference>
<feature type="compositionally biased region" description="Polar residues" evidence="1">
    <location>
        <begin position="1"/>
        <end position="15"/>
    </location>
</feature>
<dbReference type="AlphaFoldDB" id="K6VSM6"/>
<protein>
    <submittedName>
        <fullName evidence="3">Uncharacterized protein</fullName>
    </submittedName>
</protein>
<proteinExistence type="predicted"/>
<evidence type="ECO:0000313" key="4">
    <source>
        <dbReference type="Proteomes" id="UP000035058"/>
    </source>
</evidence>
<evidence type="ECO:0000256" key="1">
    <source>
        <dbReference type="SAM" id="MobiDB-lite"/>
    </source>
</evidence>
<keyword evidence="4" id="KW-1185">Reference proteome</keyword>
<feature type="region of interest" description="Disordered" evidence="1">
    <location>
        <begin position="65"/>
        <end position="165"/>
    </location>
</feature>
<feature type="compositionally biased region" description="Polar residues" evidence="1">
    <location>
        <begin position="130"/>
        <end position="139"/>
    </location>
</feature>
<comment type="caution">
    <text evidence="3">The sequence shown here is derived from an EMBL/GenBank/DDBJ whole genome shotgun (WGS) entry which is preliminary data.</text>
</comment>
<feature type="transmembrane region" description="Helical" evidence="2">
    <location>
        <begin position="37"/>
        <end position="57"/>
    </location>
</feature>
<name>K6VSM6_9ACTN</name>
<feature type="compositionally biased region" description="Low complexity" evidence="1">
    <location>
        <begin position="86"/>
        <end position="105"/>
    </location>
</feature>
<sequence>MAESQGTQSDQSTPDGSDDGRRRRNFRWNQHIGRTSIRISTAILFVIFILLCILYGYTSQRYGVVSPEPPRPAPRTSHVVEEPAYTEPLPSTTYEESTSETPSESSTDEPGSDGRTEGGTDAPLPPGETRSPSQESAPRNTIPGLPGIEIPNFGAPTPTTPVPTR</sequence>
<gene>
    <name evidence="3" type="ORF">GONAM_08_00190</name>
</gene>
<keyword evidence="2" id="KW-1133">Transmembrane helix</keyword>
<dbReference type="EMBL" id="BAHE01000008">
    <property type="protein sequence ID" value="GAB99228.1"/>
    <property type="molecule type" value="Genomic_DNA"/>
</dbReference>